<dbReference type="AlphaFoldDB" id="Q1DDP9"/>
<evidence type="ECO:0000313" key="2">
    <source>
        <dbReference type="EMBL" id="ABF86651.1"/>
    </source>
</evidence>
<dbReference type="EMBL" id="CP000113">
    <property type="protein sequence ID" value="ABF86651.1"/>
    <property type="molecule type" value="Genomic_DNA"/>
</dbReference>
<name>Q1DDP9_MYXXD</name>
<keyword evidence="3" id="KW-1185">Reference proteome</keyword>
<accession>Q1DDP9</accession>
<protein>
    <submittedName>
        <fullName evidence="2">Uncharacterized protein</fullName>
    </submittedName>
</protein>
<dbReference type="Proteomes" id="UP000002402">
    <property type="component" value="Chromosome"/>
</dbReference>
<evidence type="ECO:0000313" key="3">
    <source>
        <dbReference type="Proteomes" id="UP000002402"/>
    </source>
</evidence>
<organism evidence="2 3">
    <name type="scientific">Myxococcus xanthus (strain DK1622)</name>
    <dbReference type="NCBI Taxonomy" id="246197"/>
    <lineage>
        <taxon>Bacteria</taxon>
        <taxon>Pseudomonadati</taxon>
        <taxon>Myxococcota</taxon>
        <taxon>Myxococcia</taxon>
        <taxon>Myxococcales</taxon>
        <taxon>Cystobacterineae</taxon>
        <taxon>Myxococcaceae</taxon>
        <taxon>Myxococcus</taxon>
    </lineage>
</organism>
<sequence>MKTPRSQQAPGRFSFSPADSGLLLQRRPERFRIISR</sequence>
<reference evidence="2 3" key="1">
    <citation type="journal article" date="2006" name="Proc. Natl. Acad. Sci. U.S.A.">
        <title>Evolution of sensory complexity recorded in a myxobacterial genome.</title>
        <authorList>
            <person name="Goldman B.S."/>
            <person name="Nierman W.C."/>
            <person name="Kaiser D."/>
            <person name="Slater S.C."/>
            <person name="Durkin A.S."/>
            <person name="Eisen J.A."/>
            <person name="Ronning C.M."/>
            <person name="Barbazuk W.B."/>
            <person name="Blanchard M."/>
            <person name="Field C."/>
            <person name="Halling C."/>
            <person name="Hinkle G."/>
            <person name="Iartchuk O."/>
            <person name="Kim H.S."/>
            <person name="Mackenzie C."/>
            <person name="Madupu R."/>
            <person name="Miller N."/>
            <person name="Shvartsbeyn A."/>
            <person name="Sullivan S.A."/>
            <person name="Vaudin M."/>
            <person name="Wiegand R."/>
            <person name="Kaplan H.B."/>
        </authorList>
    </citation>
    <scope>NUCLEOTIDE SEQUENCE [LARGE SCALE GENOMIC DNA]</scope>
    <source>
        <strain evidence="3">DK1622</strain>
    </source>
</reference>
<dbReference type="KEGG" id="mxa:MXAN_0963"/>
<dbReference type="EnsemblBacteria" id="ABF86651">
    <property type="protein sequence ID" value="ABF86651"/>
    <property type="gene ID" value="MXAN_0963"/>
</dbReference>
<dbReference type="HOGENOM" id="CLU_3357237_0_0_7"/>
<proteinExistence type="predicted"/>
<feature type="region of interest" description="Disordered" evidence="1">
    <location>
        <begin position="1"/>
        <end position="20"/>
    </location>
</feature>
<evidence type="ECO:0000256" key="1">
    <source>
        <dbReference type="SAM" id="MobiDB-lite"/>
    </source>
</evidence>
<gene>
    <name evidence="2" type="ordered locus">MXAN_0963</name>
</gene>